<proteinExistence type="predicted"/>
<dbReference type="EMBL" id="JH725178">
    <property type="protein sequence ID" value="EJP63079.1"/>
    <property type="molecule type" value="Genomic_DNA"/>
</dbReference>
<dbReference type="InParanoid" id="J4KLZ8"/>
<gene>
    <name evidence="1" type="ORF">BBA_07884</name>
</gene>
<sequence length="356" mass="39786">MADYVGAVDGEIAYAFQPWIDDIGASLARVATTKPNELYALAVAFATIAGAKRSVNKRSFKNKRQVHEPNSERHKDEDGDHIMWMVRWTDGAGSPCLVHYRRVWRCRWGTEKLGAFDWAFPSVFVYNDICDVFADVQVGEAMNSVLWTASARNKGATGALSRVYGDYVMATTVPDNDEQFASCVRMYCAGTIMYEALPRYSGAADKTRVADCKAATDLVVTVYGTEGMVRSWKGDPVKEVTWAEFTTMGEQIRQRLRPYVKEDTARYIEGLLSVLRLAYNGMDDAAVQRAMFELYTSGCTYLDVADEEENSGLSQPVPGLSDNDIPLHYEQLVLEAAHTRYHKLPLSKHQHQGVTA</sequence>
<dbReference type="AlphaFoldDB" id="J4KLZ8"/>
<evidence type="ECO:0000313" key="1">
    <source>
        <dbReference type="EMBL" id="EJP63079.1"/>
    </source>
</evidence>
<keyword evidence="2" id="KW-1185">Reference proteome</keyword>
<dbReference type="RefSeq" id="XP_008601203.1">
    <property type="nucleotide sequence ID" value="XM_008602981.1"/>
</dbReference>
<name>J4KLZ8_BEAB2</name>
<organism evidence="1 2">
    <name type="scientific">Beauveria bassiana (strain ARSEF 2860)</name>
    <name type="common">White muscardine disease fungus</name>
    <name type="synonym">Tritirachium shiotae</name>
    <dbReference type="NCBI Taxonomy" id="655819"/>
    <lineage>
        <taxon>Eukaryota</taxon>
        <taxon>Fungi</taxon>
        <taxon>Dikarya</taxon>
        <taxon>Ascomycota</taxon>
        <taxon>Pezizomycotina</taxon>
        <taxon>Sordariomycetes</taxon>
        <taxon>Hypocreomycetidae</taxon>
        <taxon>Hypocreales</taxon>
        <taxon>Cordycipitaceae</taxon>
        <taxon>Beauveria</taxon>
    </lineage>
</organism>
<accession>J4KLZ8</accession>
<protein>
    <submittedName>
        <fullName evidence="1">Uncharacterized protein</fullName>
    </submittedName>
</protein>
<dbReference type="Proteomes" id="UP000002762">
    <property type="component" value="Unassembled WGS sequence"/>
</dbReference>
<reference evidence="1 2" key="1">
    <citation type="journal article" date="2012" name="Sci. Rep.">
        <title>Genomic perspectives on the evolution of fungal entomopathogenicity in Beauveria bassiana.</title>
        <authorList>
            <person name="Xiao G."/>
            <person name="Ying S.H."/>
            <person name="Zheng P."/>
            <person name="Wang Z.L."/>
            <person name="Zhang S."/>
            <person name="Xie X.Q."/>
            <person name="Shang Y."/>
            <person name="St Leger R.J."/>
            <person name="Zhao G.P."/>
            <person name="Wang C."/>
            <person name="Feng M.G."/>
        </authorList>
    </citation>
    <scope>NUCLEOTIDE SEQUENCE [LARGE SCALE GENOMIC DNA]</scope>
    <source>
        <strain evidence="1 2">ARSEF 2860</strain>
    </source>
</reference>
<evidence type="ECO:0000313" key="2">
    <source>
        <dbReference type="Proteomes" id="UP000002762"/>
    </source>
</evidence>
<dbReference type="GeneID" id="19890896"/>
<dbReference type="HOGENOM" id="CLU_778423_0_0_1"/>